<evidence type="ECO:0000313" key="4">
    <source>
        <dbReference type="Proteomes" id="UP000251714"/>
    </source>
</evidence>
<dbReference type="AlphaFoldDB" id="A0A365NCD0"/>
<evidence type="ECO:0000313" key="3">
    <source>
        <dbReference type="EMBL" id="RBA18463.1"/>
    </source>
</evidence>
<protein>
    <submittedName>
        <fullName evidence="3">Uncharacterized protein</fullName>
    </submittedName>
</protein>
<feature type="region of interest" description="Disordered" evidence="1">
    <location>
        <begin position="105"/>
        <end position="131"/>
    </location>
</feature>
<feature type="compositionally biased region" description="Basic and acidic residues" evidence="1">
    <location>
        <begin position="36"/>
        <end position="56"/>
    </location>
</feature>
<proteinExistence type="predicted"/>
<evidence type="ECO:0000256" key="2">
    <source>
        <dbReference type="SAM" id="SignalP"/>
    </source>
</evidence>
<sequence length="155" mass="17332">MLQFKATLLPLFICKVVSRAGTWLGDTPQRVFRRAFPEDPIPRRPDAPYSAEETRRQKTSQIFPELKTRNACLHDSCEDPRLLMKPSLLSMSQIHQAMPVGLHNFPMKQPDNCDGNATRTDERQLSGDLGGQTGIAYVTSGGEIDAYRNIQETGA</sequence>
<keyword evidence="2" id="KW-0732">Signal</keyword>
<feature type="chain" id="PRO_5016628179" evidence="2">
    <location>
        <begin position="21"/>
        <end position="155"/>
    </location>
</feature>
<dbReference type="EMBL" id="PKMI01000014">
    <property type="protein sequence ID" value="RBA18463.1"/>
    <property type="molecule type" value="Genomic_DNA"/>
</dbReference>
<feature type="signal peptide" evidence="2">
    <location>
        <begin position="1"/>
        <end position="20"/>
    </location>
</feature>
<feature type="region of interest" description="Disordered" evidence="1">
    <location>
        <begin position="36"/>
        <end position="59"/>
    </location>
</feature>
<accession>A0A365NCD0</accession>
<evidence type="ECO:0000256" key="1">
    <source>
        <dbReference type="SAM" id="MobiDB-lite"/>
    </source>
</evidence>
<comment type="caution">
    <text evidence="3">The sequence shown here is derived from an EMBL/GenBank/DDBJ whole genome shotgun (WGS) entry which is preliminary data.</text>
</comment>
<organism evidence="3 4">
    <name type="scientific">Gibberella intermedia</name>
    <name type="common">Bulb rot disease fungus</name>
    <name type="synonym">Fusarium proliferatum</name>
    <dbReference type="NCBI Taxonomy" id="948311"/>
    <lineage>
        <taxon>Eukaryota</taxon>
        <taxon>Fungi</taxon>
        <taxon>Dikarya</taxon>
        <taxon>Ascomycota</taxon>
        <taxon>Pezizomycotina</taxon>
        <taxon>Sordariomycetes</taxon>
        <taxon>Hypocreomycetidae</taxon>
        <taxon>Hypocreales</taxon>
        <taxon>Nectriaceae</taxon>
        <taxon>Fusarium</taxon>
        <taxon>Fusarium fujikuroi species complex</taxon>
    </lineage>
</organism>
<dbReference type="Proteomes" id="UP000251714">
    <property type="component" value="Unassembled WGS sequence"/>
</dbReference>
<name>A0A365NCD0_GIBIN</name>
<gene>
    <name evidence="3" type="ORF">FPRO05_10758</name>
</gene>
<reference evidence="3 4" key="1">
    <citation type="submission" date="2017-12" db="EMBL/GenBank/DDBJ databases">
        <title>Genome sequence of the mycotoxigenic crop pathogen Fusarium proliferatum, strain ITEM 2341 from Date Palm.</title>
        <authorList>
            <person name="Almiman B.F."/>
            <person name="Shittu T.A."/>
            <person name="Muthumeenakshi S."/>
            <person name="Baroncelli R."/>
            <person name="Sreenivasaprasada S."/>
        </authorList>
    </citation>
    <scope>NUCLEOTIDE SEQUENCE [LARGE SCALE GENOMIC DNA]</scope>
    <source>
        <strain evidence="3 4">ITEM 2341</strain>
    </source>
</reference>